<gene>
    <name evidence="2" type="ORF">EOW66_01200</name>
</gene>
<dbReference type="Gene3D" id="3.40.50.12500">
    <property type="match status" value="1"/>
</dbReference>
<evidence type="ECO:0000256" key="1">
    <source>
        <dbReference type="ARBA" id="ARBA00038414"/>
    </source>
</evidence>
<proteinExistence type="inferred from homology"/>
<comment type="similarity">
    <text evidence="1">Belongs to the HyuE racemase family.</text>
</comment>
<reference evidence="3" key="2">
    <citation type="submission" date="2019-01" db="EMBL/GenBank/DDBJ databases">
        <title>Sinorhodobacter populi sp. nov. isolated from the symptomatic bark tissue of Populus euramericana canker.</title>
        <authorList>
            <person name="Li Y."/>
        </authorList>
    </citation>
    <scope>NUCLEOTIDE SEQUENCE [LARGE SCALE GENOMIC DNA]</scope>
    <source>
        <strain evidence="3">CGMCC 1.12963</strain>
    </source>
</reference>
<organism evidence="2 3">
    <name type="scientific">Paenirhodobacter huangdaonensis</name>
    <dbReference type="NCBI Taxonomy" id="2501515"/>
    <lineage>
        <taxon>Bacteria</taxon>
        <taxon>Pseudomonadati</taxon>
        <taxon>Pseudomonadota</taxon>
        <taxon>Alphaproteobacteria</taxon>
        <taxon>Rhodobacterales</taxon>
        <taxon>Rhodobacter group</taxon>
        <taxon>Paenirhodobacter</taxon>
    </lineage>
</organism>
<evidence type="ECO:0000313" key="3">
    <source>
        <dbReference type="Proteomes" id="UP000288071"/>
    </source>
</evidence>
<dbReference type="RefSeq" id="WP_128154195.1">
    <property type="nucleotide sequence ID" value="NZ_JBHSOM010000007.1"/>
</dbReference>
<protein>
    <submittedName>
        <fullName evidence="2">Hydantoin racemase</fullName>
    </submittedName>
</protein>
<name>A0A443LZN9_9RHOB</name>
<comment type="caution">
    <text evidence="2">The sequence shown here is derived from an EMBL/GenBank/DDBJ whole genome shotgun (WGS) entry which is preliminary data.</text>
</comment>
<evidence type="ECO:0000313" key="2">
    <source>
        <dbReference type="EMBL" id="RWR54715.1"/>
    </source>
</evidence>
<dbReference type="EMBL" id="SAVA01000001">
    <property type="protein sequence ID" value="RWR54715.1"/>
    <property type="molecule type" value="Genomic_DNA"/>
</dbReference>
<keyword evidence="3" id="KW-1185">Reference proteome</keyword>
<reference evidence="2 3" key="1">
    <citation type="submission" date="2019-01" db="EMBL/GenBank/DDBJ databases">
        <title>Sinorhodobacter populi sp. nov. isolated from the symptomatic bark tissue of Populus euramericana canker.</title>
        <authorList>
            <person name="Xu G."/>
        </authorList>
    </citation>
    <scope>NUCLEOTIDE SEQUENCE [LARGE SCALE GENOMIC DNA]</scope>
    <source>
        <strain evidence="2 3">CGMCC 1.12963</strain>
    </source>
</reference>
<dbReference type="Proteomes" id="UP000288071">
    <property type="component" value="Unassembled WGS sequence"/>
</dbReference>
<dbReference type="PANTHER" id="PTHR28047:SF5">
    <property type="entry name" value="PROTEIN DCG1"/>
    <property type="match status" value="1"/>
</dbReference>
<accession>A0A443LZN9</accession>
<sequence length="219" mass="22657">MKIAVLNPNSSTAVTASMEGCLAPLRAVTAHEITCYTLSEAPLGIETDDDVAQVAPMVVDFVRNTPADAYVIACFSDPGLAAARATTTKPIFGVAESAYCATLVLGESFGVISLGPSSIARHKAKIDALGLTSRLAGDRSIDMDVAEANDARHSRPTITRVAQDLLEKDKAEVLILGCAGMGEQRAGLQVGLGCIVIDPVQAAVSDAINALDLNYGKGA</sequence>
<dbReference type="InterPro" id="IPR053714">
    <property type="entry name" value="Iso_Racemase_Enz_sf"/>
</dbReference>
<dbReference type="GO" id="GO:0047661">
    <property type="term" value="F:amino-acid racemase activity"/>
    <property type="evidence" value="ECO:0007669"/>
    <property type="project" value="InterPro"/>
</dbReference>
<dbReference type="InterPro" id="IPR015942">
    <property type="entry name" value="Asp/Glu/hydantoin_racemase"/>
</dbReference>
<dbReference type="AlphaFoldDB" id="A0A443LZN9"/>
<dbReference type="InterPro" id="IPR052186">
    <property type="entry name" value="Hydantoin_racemase-like"/>
</dbReference>
<dbReference type="PANTHER" id="PTHR28047">
    <property type="entry name" value="PROTEIN DCG1"/>
    <property type="match status" value="1"/>
</dbReference>
<dbReference type="Pfam" id="PF01177">
    <property type="entry name" value="Asp_Glu_race"/>
    <property type="match status" value="1"/>
</dbReference>